<dbReference type="Proteomes" id="UP000785783">
    <property type="component" value="Unassembled WGS sequence"/>
</dbReference>
<dbReference type="Gene3D" id="3.90.226.10">
    <property type="entry name" value="2-enoyl-CoA Hydratase, Chain A, domain 1"/>
    <property type="match status" value="1"/>
</dbReference>
<dbReference type="CDD" id="cd06558">
    <property type="entry name" value="crotonase-like"/>
    <property type="match status" value="1"/>
</dbReference>
<reference evidence="1" key="1">
    <citation type="submission" date="2020-10" db="EMBL/GenBank/DDBJ databases">
        <title>Microbiome of the Black Sea water column analyzed by genome centric metagenomics.</title>
        <authorList>
            <person name="Cabello-Yeves P.J."/>
            <person name="Callieri C."/>
            <person name="Picazo A."/>
            <person name="Mehrshad M."/>
            <person name="Haro-Moreno J.M."/>
            <person name="Roda-Garcia J."/>
            <person name="Dzembekova N."/>
            <person name="Slabakova V."/>
            <person name="Slabakova N."/>
            <person name="Moncheva S."/>
            <person name="Rodriguez-Valera F."/>
        </authorList>
    </citation>
    <scope>NUCLEOTIDE SEQUENCE</scope>
    <source>
        <strain evidence="1">BS307-5m-G5</strain>
    </source>
</reference>
<proteinExistence type="predicted"/>
<evidence type="ECO:0000313" key="2">
    <source>
        <dbReference type="Proteomes" id="UP000785783"/>
    </source>
</evidence>
<dbReference type="GO" id="GO:0006635">
    <property type="term" value="P:fatty acid beta-oxidation"/>
    <property type="evidence" value="ECO:0007669"/>
    <property type="project" value="TreeGrafter"/>
</dbReference>
<dbReference type="EMBL" id="JADHOK010000002">
    <property type="protein sequence ID" value="MBL6761113.1"/>
    <property type="molecule type" value="Genomic_DNA"/>
</dbReference>
<dbReference type="PANTHER" id="PTHR11941:SF54">
    <property type="entry name" value="ENOYL-COA HYDRATASE, MITOCHONDRIAL"/>
    <property type="match status" value="1"/>
</dbReference>
<dbReference type="SUPFAM" id="SSF52096">
    <property type="entry name" value="ClpP/crotonase"/>
    <property type="match status" value="1"/>
</dbReference>
<accession>A0A937L626</accession>
<dbReference type="Pfam" id="PF00378">
    <property type="entry name" value="ECH_1"/>
    <property type="match status" value="1"/>
</dbReference>
<comment type="caution">
    <text evidence="1">The sequence shown here is derived from an EMBL/GenBank/DDBJ whole genome shotgun (WGS) entry which is preliminary data.</text>
</comment>
<dbReference type="PANTHER" id="PTHR11941">
    <property type="entry name" value="ENOYL-COA HYDRATASE-RELATED"/>
    <property type="match status" value="1"/>
</dbReference>
<gene>
    <name evidence="1" type="ORF">ISQ19_00275</name>
</gene>
<dbReference type="AlphaFoldDB" id="A0A937L626"/>
<organism evidence="1 2">
    <name type="scientific">PS1 clade bacterium</name>
    <dbReference type="NCBI Taxonomy" id="2175152"/>
    <lineage>
        <taxon>Bacteria</taxon>
        <taxon>Pseudomonadati</taxon>
        <taxon>Pseudomonadota</taxon>
        <taxon>Alphaproteobacteria</taxon>
        <taxon>PS1 clade</taxon>
    </lineage>
</organism>
<name>A0A937L626_9PROT</name>
<dbReference type="InterPro" id="IPR029045">
    <property type="entry name" value="ClpP/crotonase-like_dom_sf"/>
</dbReference>
<dbReference type="InterPro" id="IPR001753">
    <property type="entry name" value="Enoyl-CoA_hydra/iso"/>
</dbReference>
<feature type="non-terminal residue" evidence="1">
    <location>
        <position position="1"/>
    </location>
</feature>
<protein>
    <submittedName>
        <fullName evidence="1">Enoyl-CoA hydratase/isomerase family protein</fullName>
    </submittedName>
</protein>
<evidence type="ECO:0000313" key="1">
    <source>
        <dbReference type="EMBL" id="MBL6761113.1"/>
    </source>
</evidence>
<dbReference type="GO" id="GO:0003824">
    <property type="term" value="F:catalytic activity"/>
    <property type="evidence" value="ECO:0007669"/>
    <property type="project" value="UniProtKB-ARBA"/>
</dbReference>
<sequence>ALALGVACDWRVASDDCDIRLPEVPLGINMSWQANPRITALIGPSRAKQLVILGENIGAATAADWGLVDVVTPSGGALKAAEGLAKKVLALPPVPVRMSKQAINAHANALNHLASYMDREQYALLTGSEENKAAVRAVIGQNRNSTKKD</sequence>